<feature type="compositionally biased region" description="Basic and acidic residues" evidence="5">
    <location>
        <begin position="7"/>
        <end position="24"/>
    </location>
</feature>
<dbReference type="PROSITE" id="PS51998">
    <property type="entry name" value="DEK_C"/>
    <property type="match status" value="1"/>
</dbReference>
<comment type="subcellular location">
    <subcellularLocation>
        <location evidence="1">Nucleus</location>
    </subcellularLocation>
</comment>
<evidence type="ECO:0000256" key="3">
    <source>
        <dbReference type="ARBA" id="ARBA00023125"/>
    </source>
</evidence>
<proteinExistence type="predicted"/>
<dbReference type="GO" id="GO:2000779">
    <property type="term" value="P:regulation of double-strand break repair"/>
    <property type="evidence" value="ECO:0007669"/>
    <property type="project" value="TreeGrafter"/>
</dbReference>
<dbReference type="GO" id="GO:0006325">
    <property type="term" value="P:chromatin organization"/>
    <property type="evidence" value="ECO:0007669"/>
    <property type="project" value="UniProtKB-KW"/>
</dbReference>
<feature type="compositionally biased region" description="Basic and acidic residues" evidence="5">
    <location>
        <begin position="45"/>
        <end position="59"/>
    </location>
</feature>
<keyword evidence="2" id="KW-0156">Chromatin regulator</keyword>
<keyword evidence="4" id="KW-0539">Nucleus</keyword>
<feature type="compositionally biased region" description="Acidic residues" evidence="5">
    <location>
        <begin position="261"/>
        <end position="271"/>
    </location>
</feature>
<accession>A0A1I7XPQ2</accession>
<evidence type="ECO:0000259" key="6">
    <source>
        <dbReference type="PROSITE" id="PS51998"/>
    </source>
</evidence>
<evidence type="ECO:0000313" key="8">
    <source>
        <dbReference type="WBParaSite" id="Hba_19460"/>
    </source>
</evidence>
<protein>
    <submittedName>
        <fullName evidence="8">DEK_C domain-containing protein</fullName>
    </submittedName>
</protein>
<feature type="domain" description="DEK-C" evidence="6">
    <location>
        <begin position="316"/>
        <end position="372"/>
    </location>
</feature>
<evidence type="ECO:0000256" key="2">
    <source>
        <dbReference type="ARBA" id="ARBA00022853"/>
    </source>
</evidence>
<evidence type="ECO:0000256" key="4">
    <source>
        <dbReference type="ARBA" id="ARBA00023242"/>
    </source>
</evidence>
<dbReference type="GO" id="GO:0042393">
    <property type="term" value="F:histone binding"/>
    <property type="evidence" value="ECO:0007669"/>
    <property type="project" value="TreeGrafter"/>
</dbReference>
<dbReference type="PANTHER" id="PTHR13468:SF1">
    <property type="entry name" value="PROTEIN DEK"/>
    <property type="match status" value="1"/>
</dbReference>
<dbReference type="GO" id="GO:0003677">
    <property type="term" value="F:DNA binding"/>
    <property type="evidence" value="ECO:0007669"/>
    <property type="project" value="UniProtKB-KW"/>
</dbReference>
<feature type="compositionally biased region" description="Basic and acidic residues" evidence="5">
    <location>
        <begin position="272"/>
        <end position="283"/>
    </location>
</feature>
<dbReference type="InterPro" id="IPR044198">
    <property type="entry name" value="DEK"/>
</dbReference>
<dbReference type="Proteomes" id="UP000095283">
    <property type="component" value="Unplaced"/>
</dbReference>
<dbReference type="AlphaFoldDB" id="A0A1I7XPQ2"/>
<evidence type="ECO:0000313" key="7">
    <source>
        <dbReference type="Proteomes" id="UP000095283"/>
    </source>
</evidence>
<organism evidence="7 8">
    <name type="scientific">Heterorhabditis bacteriophora</name>
    <name type="common">Entomopathogenic nematode worm</name>
    <dbReference type="NCBI Taxonomy" id="37862"/>
    <lineage>
        <taxon>Eukaryota</taxon>
        <taxon>Metazoa</taxon>
        <taxon>Ecdysozoa</taxon>
        <taxon>Nematoda</taxon>
        <taxon>Chromadorea</taxon>
        <taxon>Rhabditida</taxon>
        <taxon>Rhabditina</taxon>
        <taxon>Rhabditomorpha</taxon>
        <taxon>Strongyloidea</taxon>
        <taxon>Heterorhabditidae</taxon>
        <taxon>Heterorhabditis</taxon>
    </lineage>
</organism>
<name>A0A1I7XPQ2_HETBA</name>
<feature type="region of interest" description="Disordered" evidence="5">
    <location>
        <begin position="1"/>
        <end position="77"/>
    </location>
</feature>
<dbReference type="InterPro" id="IPR014876">
    <property type="entry name" value="DEK_C"/>
</dbReference>
<reference evidence="8" key="1">
    <citation type="submission" date="2016-11" db="UniProtKB">
        <authorList>
            <consortium name="WormBaseParasite"/>
        </authorList>
    </citation>
    <scope>IDENTIFICATION</scope>
</reference>
<dbReference type="PANTHER" id="PTHR13468">
    <property type="entry name" value="DEK PROTEIN"/>
    <property type="match status" value="1"/>
</dbReference>
<dbReference type="GO" id="GO:0005634">
    <property type="term" value="C:nucleus"/>
    <property type="evidence" value="ECO:0007669"/>
    <property type="project" value="UniProtKB-SubCell"/>
</dbReference>
<dbReference type="Pfam" id="PF08766">
    <property type="entry name" value="DEK_C"/>
    <property type="match status" value="1"/>
</dbReference>
<dbReference type="SUPFAM" id="SSF109715">
    <property type="entry name" value="DEK C-terminal domain"/>
    <property type="match status" value="1"/>
</dbReference>
<dbReference type="WBParaSite" id="Hba_19460">
    <property type="protein sequence ID" value="Hba_19460"/>
    <property type="gene ID" value="Hba_19460"/>
</dbReference>
<evidence type="ECO:0000256" key="1">
    <source>
        <dbReference type="ARBA" id="ARBA00004123"/>
    </source>
</evidence>
<evidence type="ECO:0000256" key="5">
    <source>
        <dbReference type="SAM" id="MobiDB-lite"/>
    </source>
</evidence>
<sequence length="376" mass="42386">MDDVKEIEESTEKVKADDVVEADGKVMNVAENDNNRENAIAEPSPAKESEQSTRKELRKQSKNKTTPEDNFEDDTVKKVDNAAESNDEVNEENDQVEITKKGLLDLPVEVEGKRHRQKVERLSEVTTPQIKKKPEVIMGDGVALGEVPYIADQINKHSAVELKTMHRVLFGTEGKSTVLKKDIRKFTGLVSLIFLIRIFLCTDYSSFRFAFAEGSAEFEKKMSMLNKLTTDQLKTIKDVLGLHLHGTQAKDALVDDIISDDDSKESDEEMDENTKSTKKEKAMTKKTKQSSNGESDDNDSDKKISTKGKTGTKKAYPSDLVLETVIRELLQIYDLSEVSMKQMCQKVIDKFPGSNLEERKLYLKEKIKAVLADKKD</sequence>
<keyword evidence="7" id="KW-1185">Reference proteome</keyword>
<dbReference type="Gene3D" id="1.10.10.60">
    <property type="entry name" value="Homeodomain-like"/>
    <property type="match status" value="1"/>
</dbReference>
<feature type="region of interest" description="Disordered" evidence="5">
    <location>
        <begin position="261"/>
        <end position="313"/>
    </location>
</feature>
<keyword evidence="3" id="KW-0238">DNA-binding</keyword>